<dbReference type="InterPro" id="IPR011990">
    <property type="entry name" value="TPR-like_helical_dom_sf"/>
</dbReference>
<gene>
    <name evidence="2" type="ORF">GCM10012278_12050</name>
</gene>
<accession>A0A918A3Y2</accession>
<dbReference type="InterPro" id="IPR041656">
    <property type="entry name" value="TPR_5"/>
</dbReference>
<name>A0A918A3Y2_9ACTN</name>
<protein>
    <recommendedName>
        <fullName evidence="1">Tetratrico peptide repeat group 5 domain-containing protein</fullName>
    </recommendedName>
</protein>
<evidence type="ECO:0000313" key="2">
    <source>
        <dbReference type="EMBL" id="GGP02917.1"/>
    </source>
</evidence>
<dbReference type="Pfam" id="PF12688">
    <property type="entry name" value="TPR_5"/>
    <property type="match status" value="1"/>
</dbReference>
<organism evidence="2 3">
    <name type="scientific">Nonomuraea glycinis</name>
    <dbReference type="NCBI Taxonomy" id="2047744"/>
    <lineage>
        <taxon>Bacteria</taxon>
        <taxon>Bacillati</taxon>
        <taxon>Actinomycetota</taxon>
        <taxon>Actinomycetes</taxon>
        <taxon>Streptosporangiales</taxon>
        <taxon>Streptosporangiaceae</taxon>
        <taxon>Nonomuraea</taxon>
    </lineage>
</organism>
<sequence>MARPSGDAAAQLARGVRLREEGNRAEARELLVALAARHPDDAEIAYQTAWVHDALGLEAEAVAYYERALAGDGLSAEHRLGAFTGLGSTLRVLGRFGEALALFERGLGEFPGAPGLRTFAAMALYNEGRAREAVAGLLKLLAESDVVGRYRPAVEYYADNLDETVA</sequence>
<dbReference type="AlphaFoldDB" id="A0A918A3Y2"/>
<dbReference type="EMBL" id="BMNK01000002">
    <property type="protein sequence ID" value="GGP02917.1"/>
    <property type="molecule type" value="Genomic_DNA"/>
</dbReference>
<proteinExistence type="predicted"/>
<evidence type="ECO:0000259" key="1">
    <source>
        <dbReference type="Pfam" id="PF12688"/>
    </source>
</evidence>
<dbReference type="Gene3D" id="1.25.40.10">
    <property type="entry name" value="Tetratricopeptide repeat domain"/>
    <property type="match status" value="1"/>
</dbReference>
<dbReference type="Proteomes" id="UP000660745">
    <property type="component" value="Unassembled WGS sequence"/>
</dbReference>
<reference evidence="2" key="1">
    <citation type="journal article" date="2014" name="Int. J. Syst. Evol. Microbiol.">
        <title>Complete genome sequence of Corynebacterium casei LMG S-19264T (=DSM 44701T), isolated from a smear-ripened cheese.</title>
        <authorList>
            <consortium name="US DOE Joint Genome Institute (JGI-PGF)"/>
            <person name="Walter F."/>
            <person name="Albersmeier A."/>
            <person name="Kalinowski J."/>
            <person name="Ruckert C."/>
        </authorList>
    </citation>
    <scope>NUCLEOTIDE SEQUENCE</scope>
    <source>
        <strain evidence="2">CGMCC 4.7430</strain>
    </source>
</reference>
<comment type="caution">
    <text evidence="2">The sequence shown here is derived from an EMBL/GenBank/DDBJ whole genome shotgun (WGS) entry which is preliminary data.</text>
</comment>
<reference evidence="2" key="2">
    <citation type="submission" date="2020-09" db="EMBL/GenBank/DDBJ databases">
        <authorList>
            <person name="Sun Q."/>
            <person name="Zhou Y."/>
        </authorList>
    </citation>
    <scope>NUCLEOTIDE SEQUENCE</scope>
    <source>
        <strain evidence="2">CGMCC 4.7430</strain>
    </source>
</reference>
<dbReference type="SUPFAM" id="SSF48452">
    <property type="entry name" value="TPR-like"/>
    <property type="match status" value="1"/>
</dbReference>
<keyword evidence="3" id="KW-1185">Reference proteome</keyword>
<evidence type="ECO:0000313" key="3">
    <source>
        <dbReference type="Proteomes" id="UP000660745"/>
    </source>
</evidence>
<feature type="domain" description="Tetratrico peptide repeat group 5" evidence="1">
    <location>
        <begin position="44"/>
        <end position="161"/>
    </location>
</feature>